<dbReference type="Pfam" id="PF24176">
    <property type="entry name" value="TPR_TTI1_2nd"/>
    <property type="match status" value="1"/>
</dbReference>
<gene>
    <name evidence="4" type="primary">Tti1</name>
</gene>
<dbReference type="EMBL" id="LR791488">
    <property type="protein sequence ID" value="CAB3267350.1"/>
    <property type="molecule type" value="mRNA"/>
</dbReference>
<dbReference type="SUPFAM" id="SSF48371">
    <property type="entry name" value="ARM repeat"/>
    <property type="match status" value="1"/>
</dbReference>
<evidence type="ECO:0000259" key="3">
    <source>
        <dbReference type="Pfam" id="PF24181"/>
    </source>
</evidence>
<dbReference type="Pfam" id="PF24173">
    <property type="entry name" value="TPR_TTI1_N"/>
    <property type="match status" value="1"/>
</dbReference>
<dbReference type="PANTHER" id="PTHR18460">
    <property type="entry name" value="TEL2 INTERACTING PROTEIN 1 TTI1 FAMILY MEMBER"/>
    <property type="match status" value="1"/>
</dbReference>
<reference evidence="4" key="1">
    <citation type="submission" date="2020-04" db="EMBL/GenBank/DDBJ databases">
        <authorList>
            <person name="Neveu A P."/>
        </authorList>
    </citation>
    <scope>NUCLEOTIDE SEQUENCE</scope>
    <source>
        <tissue evidence="4">Whole embryo</tissue>
    </source>
</reference>
<organism evidence="4">
    <name type="scientific">Phallusia mammillata</name>
    <dbReference type="NCBI Taxonomy" id="59560"/>
    <lineage>
        <taxon>Eukaryota</taxon>
        <taxon>Metazoa</taxon>
        <taxon>Chordata</taxon>
        <taxon>Tunicata</taxon>
        <taxon>Ascidiacea</taxon>
        <taxon>Phlebobranchia</taxon>
        <taxon>Ascidiidae</taxon>
        <taxon>Phallusia</taxon>
    </lineage>
</organism>
<evidence type="ECO:0000256" key="1">
    <source>
        <dbReference type="SAM" id="MobiDB-lite"/>
    </source>
</evidence>
<dbReference type="InterPro" id="IPR057567">
    <property type="entry name" value="TPR_TTI1_C"/>
</dbReference>
<evidence type="ECO:0000313" key="4">
    <source>
        <dbReference type="EMBL" id="CAB3267350.1"/>
    </source>
</evidence>
<feature type="domain" description="TTI1 N-terminal TPR" evidence="2">
    <location>
        <begin position="5"/>
        <end position="344"/>
    </location>
</feature>
<evidence type="ECO:0000259" key="2">
    <source>
        <dbReference type="Pfam" id="PF24173"/>
    </source>
</evidence>
<name>A0A6F9DWG9_9ASCI</name>
<protein>
    <submittedName>
        <fullName evidence="4">TELO2-interacting protein 1 homolog</fullName>
    </submittedName>
</protein>
<accession>A0A6F9DWG9</accession>
<dbReference type="AlphaFoldDB" id="A0A6F9DWG9"/>
<feature type="region of interest" description="Disordered" evidence="1">
    <location>
        <begin position="793"/>
        <end position="817"/>
    </location>
</feature>
<sequence length="1063" mass="119609">MNELFATLRPLCIEISKNPNQKSIQELQKHVEGCNIHSVQDFHEYLLFPLRVVLQKGLVKEDVAITAAKCMECILNKVVVTNWTVYQDVLKTLLLSISVVKNGSILSDGSEDLKLAIMKCLDKLISHSAASLWKRAYFVHNFPLLGHLVTLSLSLAVQEENRALKIAAMSVLCKFCQPHYFKTLPEAEQDIFLLLCGDCLASFLPGMLSSLSKVILSNVKHGHAVKCTALIVTSTLLTQVLGDHSISMASDPNLIARLDGLCEEEISPKLLSLKVKRNAKWQTSVAAKVEVVLQRILSVAQNPNLSVRLELVKFCETILQNCCAVSLKASIATLLKGALQLLHDSQPSVSEKSNEVVNKFGGSLDSDTHDIIVGMLFDHCSSLPKILRKASDGEKLKHLQLLFGYLWALKHNLTIIFQSSSHFNKLLKALMFCFELDTSASMNNDDICMVLDANEGIQTLFFQGQLSNWQFKKVFLHFSDQNIAKMLIDICQLLGLYGKIDVIMDFLIESYAHESLCQQSVFLAKEVLLGTIKLEDKVAISHHIDSLLDLYCANENWYLVTSYDSDYPFTHHNMRSNCTAHSKAVLPHNQTRSIALKHIQSNVLLACLHLEALAAFSEVLCLDFRTKLMLALYPVLEKVNDENSMVASCAVKTLHSMSKYCDYGNLPNLLNNNADYLVSTISVQLRHLSLFPKCPSVIHAMLQHSDNTIFPLIRDTISEILDTLDLCHSYNQHLSSFLPVLLTIVQSTTKWFDLKKNYKGLQDDVNKDNSSCKSENYLKEFVLNFHKNSEIASDTLGETEDTDDETPITENDKNLETDAEPKVEAHIKMIEQVLKRCCHLMANKSPKVRLVVMEIVVEGLKALSGEENILLPLVHQLWSPLLARFTDPELQIISKAFDVVCIMASTAGDFIQRRFTKDVLHKLLQFLKSNAPHPSSALIPSSKQVYKHSALFKLIRNVLEKLGTILQVVRINFEDFQKTLSATYLYLSADCMQDLQDAAVTFFRYLIKIDSDAVWFFLTDIYSIQTVFEPNHLHSLKIVHVSGTSDSENMFAKNMKLLIEICK</sequence>
<feature type="compositionally biased region" description="Acidic residues" evidence="1">
    <location>
        <begin position="797"/>
        <end position="807"/>
    </location>
</feature>
<dbReference type="Pfam" id="PF21547">
    <property type="entry name" value="TTI1"/>
    <property type="match status" value="1"/>
</dbReference>
<dbReference type="InterPro" id="IPR052587">
    <property type="entry name" value="TELO2-interacting_protein_1"/>
</dbReference>
<dbReference type="Gene3D" id="1.25.10.10">
    <property type="entry name" value="Leucine-rich Repeat Variant"/>
    <property type="match status" value="2"/>
</dbReference>
<dbReference type="InterPro" id="IPR016024">
    <property type="entry name" value="ARM-type_fold"/>
</dbReference>
<feature type="domain" description="TTI1 C-terminal TPR" evidence="3">
    <location>
        <begin position="740"/>
        <end position="1015"/>
    </location>
</feature>
<proteinExistence type="evidence at transcript level"/>
<dbReference type="InterPro" id="IPR011989">
    <property type="entry name" value="ARM-like"/>
</dbReference>
<dbReference type="InterPro" id="IPR057566">
    <property type="entry name" value="TPR_TTI1_N"/>
</dbReference>
<dbReference type="Pfam" id="PF24181">
    <property type="entry name" value="TPR_TTI1_C"/>
    <property type="match status" value="1"/>
</dbReference>
<dbReference type="InterPro" id="IPR049362">
    <property type="entry name" value="TTI1_rpt"/>
</dbReference>
<dbReference type="PANTHER" id="PTHR18460:SF3">
    <property type="entry name" value="TELO2-INTERACTING PROTEIN 1 HOMOLOG"/>
    <property type="match status" value="1"/>
</dbReference>
<dbReference type="GO" id="GO:0005737">
    <property type="term" value="C:cytoplasm"/>
    <property type="evidence" value="ECO:0007669"/>
    <property type="project" value="TreeGrafter"/>
</dbReference>